<dbReference type="InterPro" id="IPR036412">
    <property type="entry name" value="HAD-like_sf"/>
</dbReference>
<accession>A0A6C0IP76</accession>
<reference evidence="1" key="1">
    <citation type="journal article" date="2020" name="Nature">
        <title>Giant virus diversity and host interactions through global metagenomics.</title>
        <authorList>
            <person name="Schulz F."/>
            <person name="Roux S."/>
            <person name="Paez-Espino D."/>
            <person name="Jungbluth S."/>
            <person name="Walsh D.A."/>
            <person name="Denef V.J."/>
            <person name="McMahon K.D."/>
            <person name="Konstantinidis K.T."/>
            <person name="Eloe-Fadrosh E.A."/>
            <person name="Kyrpides N.C."/>
            <person name="Woyke T."/>
        </authorList>
    </citation>
    <scope>NUCLEOTIDE SEQUENCE</scope>
    <source>
        <strain evidence="1">GVMAG-M-3300024258-28</strain>
    </source>
</reference>
<protein>
    <submittedName>
        <fullName evidence="1">Uncharacterized protein</fullName>
    </submittedName>
</protein>
<name>A0A6C0IP76_9ZZZZ</name>
<proteinExistence type="predicted"/>
<evidence type="ECO:0000313" key="1">
    <source>
        <dbReference type="EMBL" id="QHT94305.1"/>
    </source>
</evidence>
<dbReference type="SUPFAM" id="SSF56784">
    <property type="entry name" value="HAD-like"/>
    <property type="match status" value="1"/>
</dbReference>
<organism evidence="1">
    <name type="scientific">viral metagenome</name>
    <dbReference type="NCBI Taxonomy" id="1070528"/>
    <lineage>
        <taxon>unclassified sequences</taxon>
        <taxon>metagenomes</taxon>
        <taxon>organismal metagenomes</taxon>
    </lineage>
</organism>
<dbReference type="AlphaFoldDB" id="A0A6C0IP76"/>
<sequence length="287" mass="34652">MDAEEYALVYKSTYYDKKSKYSFPKVLVFDLDETLGDFSDLELIWNSLQLYNHNIDQFELFKELLDLYPEFLRYGIISILEYLYLKKKQKQCNAVYIYTNNQSPPKWISMIIDYFNYKLNIKKNDLFNKTIHAFKINNKRLELGRTTHKKTWADFIKCTLLPKNTEICFLDNTNFDSMKVDKVYYIQPMSYYHHLSNGQLINRLLHSNITIIKQFSKNELSRFKEFLLNKLNNQQILNDKENNTLLKTNILVSQKIMYHIKDFFFYSSKKDKTKKNKKLMNRLTRKK</sequence>
<dbReference type="EMBL" id="MN740218">
    <property type="protein sequence ID" value="QHT94305.1"/>
    <property type="molecule type" value="Genomic_DNA"/>
</dbReference>